<dbReference type="InterPro" id="IPR029058">
    <property type="entry name" value="AB_hydrolase_fold"/>
</dbReference>
<organism evidence="3 4">
    <name type="scientific">Lasiosphaeria ovina</name>
    <dbReference type="NCBI Taxonomy" id="92902"/>
    <lineage>
        <taxon>Eukaryota</taxon>
        <taxon>Fungi</taxon>
        <taxon>Dikarya</taxon>
        <taxon>Ascomycota</taxon>
        <taxon>Pezizomycotina</taxon>
        <taxon>Sordariomycetes</taxon>
        <taxon>Sordariomycetidae</taxon>
        <taxon>Sordariales</taxon>
        <taxon>Lasiosphaeriaceae</taxon>
        <taxon>Lasiosphaeria</taxon>
    </lineage>
</organism>
<dbReference type="Pfam" id="PF02230">
    <property type="entry name" value="Abhydrolase_2"/>
    <property type="match status" value="1"/>
</dbReference>
<dbReference type="EMBL" id="JAULSN010000010">
    <property type="protein sequence ID" value="KAK3362108.1"/>
    <property type="molecule type" value="Genomic_DNA"/>
</dbReference>
<dbReference type="GO" id="GO:0052689">
    <property type="term" value="F:carboxylic ester hydrolase activity"/>
    <property type="evidence" value="ECO:0007669"/>
    <property type="project" value="TreeGrafter"/>
</dbReference>
<evidence type="ECO:0000256" key="1">
    <source>
        <dbReference type="ARBA" id="ARBA00006499"/>
    </source>
</evidence>
<dbReference type="PANTHER" id="PTHR10655:SF63">
    <property type="entry name" value="PHOSPHOLIPASE_CARBOXYLESTERASE_THIOESTERASE DOMAIN-CONTAINING PROTEIN"/>
    <property type="match status" value="1"/>
</dbReference>
<protein>
    <submittedName>
        <fullName evidence="3">Alpha/Beta hydrolase protein</fullName>
    </submittedName>
</protein>
<dbReference type="PANTHER" id="PTHR10655">
    <property type="entry name" value="LYSOPHOSPHOLIPASE-RELATED"/>
    <property type="match status" value="1"/>
</dbReference>
<evidence type="ECO:0000313" key="4">
    <source>
        <dbReference type="Proteomes" id="UP001287356"/>
    </source>
</evidence>
<dbReference type="Proteomes" id="UP001287356">
    <property type="component" value="Unassembled WGS sequence"/>
</dbReference>
<dbReference type="SUPFAM" id="SSF53474">
    <property type="entry name" value="alpha/beta-Hydrolases"/>
    <property type="match status" value="1"/>
</dbReference>
<dbReference type="AlphaFoldDB" id="A0AAE0MZI7"/>
<dbReference type="InterPro" id="IPR003140">
    <property type="entry name" value="PLipase/COase/thioEstase"/>
</dbReference>
<proteinExistence type="inferred from homology"/>
<keyword evidence="3" id="KW-0378">Hydrolase</keyword>
<dbReference type="InterPro" id="IPR050565">
    <property type="entry name" value="LYPA1-2/EST-like"/>
</dbReference>
<dbReference type="Gene3D" id="3.40.50.1820">
    <property type="entry name" value="alpha/beta hydrolase"/>
    <property type="match status" value="1"/>
</dbReference>
<sequence length="303" mass="33408">MDKKDALAPSPGDAFGSVYVHEPKARHTHTAVILHGRGSTGEEFAKEFLEAATTDNMTLPLMFPGWRWVFPSSKTSWSDLFKEQMPSWFEAYSLTHTDAREDLQMDGIKKSVAYIGAILEREAEMLHGRSENLVLGGISQGAAIGMWTLMCRGNPNRQLGAFVGASSWLPFASTIEDFVVRGQTRKPGWKGTESDAFVEGMMAAWKLPFPSPQGCRPLLSTLVFLGHGTDDAYVDIELGQQAKQVLVQAGFKVEWRDYSGAEQEGHFLKIPDEIDDIAQFLARATSPKVGPHRDVTNMSSGVL</sequence>
<evidence type="ECO:0000313" key="3">
    <source>
        <dbReference type="EMBL" id="KAK3362108.1"/>
    </source>
</evidence>
<dbReference type="GO" id="GO:0008474">
    <property type="term" value="F:palmitoyl-(protein) hydrolase activity"/>
    <property type="evidence" value="ECO:0007669"/>
    <property type="project" value="TreeGrafter"/>
</dbReference>
<gene>
    <name evidence="3" type="ORF">B0T24DRAFT_641151</name>
</gene>
<keyword evidence="4" id="KW-1185">Reference proteome</keyword>
<accession>A0AAE0MZI7</accession>
<dbReference type="GO" id="GO:0005737">
    <property type="term" value="C:cytoplasm"/>
    <property type="evidence" value="ECO:0007669"/>
    <property type="project" value="TreeGrafter"/>
</dbReference>
<name>A0AAE0MZI7_9PEZI</name>
<feature type="domain" description="Phospholipase/carboxylesterase/thioesterase" evidence="2">
    <location>
        <begin position="19"/>
        <end position="176"/>
    </location>
</feature>
<reference evidence="3" key="2">
    <citation type="submission" date="2023-06" db="EMBL/GenBank/DDBJ databases">
        <authorList>
            <consortium name="Lawrence Berkeley National Laboratory"/>
            <person name="Haridas S."/>
            <person name="Hensen N."/>
            <person name="Bonometti L."/>
            <person name="Westerberg I."/>
            <person name="Brannstrom I.O."/>
            <person name="Guillou S."/>
            <person name="Cros-Aarteil S."/>
            <person name="Calhoun S."/>
            <person name="Kuo A."/>
            <person name="Mondo S."/>
            <person name="Pangilinan J."/>
            <person name="Riley R."/>
            <person name="Labutti K."/>
            <person name="Andreopoulos B."/>
            <person name="Lipzen A."/>
            <person name="Chen C."/>
            <person name="Yanf M."/>
            <person name="Daum C."/>
            <person name="Ng V."/>
            <person name="Clum A."/>
            <person name="Steindorff A."/>
            <person name="Ohm R."/>
            <person name="Martin F."/>
            <person name="Silar P."/>
            <person name="Natvig D."/>
            <person name="Lalanne C."/>
            <person name="Gautier V."/>
            <person name="Ament-Velasquez S.L."/>
            <person name="Kruys A."/>
            <person name="Hutchinson M.I."/>
            <person name="Powell A.J."/>
            <person name="Barry K."/>
            <person name="Miller A.N."/>
            <person name="Grigoriev I.V."/>
            <person name="Debuchy R."/>
            <person name="Gladieux P."/>
            <person name="Thoren M.H."/>
            <person name="Johannesson H."/>
        </authorList>
    </citation>
    <scope>NUCLEOTIDE SEQUENCE</scope>
    <source>
        <strain evidence="3">CBS 958.72</strain>
    </source>
</reference>
<reference evidence="3" key="1">
    <citation type="journal article" date="2023" name="Mol. Phylogenet. Evol.">
        <title>Genome-scale phylogeny and comparative genomics of the fungal order Sordariales.</title>
        <authorList>
            <person name="Hensen N."/>
            <person name="Bonometti L."/>
            <person name="Westerberg I."/>
            <person name="Brannstrom I.O."/>
            <person name="Guillou S."/>
            <person name="Cros-Aarteil S."/>
            <person name="Calhoun S."/>
            <person name="Haridas S."/>
            <person name="Kuo A."/>
            <person name="Mondo S."/>
            <person name="Pangilinan J."/>
            <person name="Riley R."/>
            <person name="LaButti K."/>
            <person name="Andreopoulos B."/>
            <person name="Lipzen A."/>
            <person name="Chen C."/>
            <person name="Yan M."/>
            <person name="Daum C."/>
            <person name="Ng V."/>
            <person name="Clum A."/>
            <person name="Steindorff A."/>
            <person name="Ohm R.A."/>
            <person name="Martin F."/>
            <person name="Silar P."/>
            <person name="Natvig D.O."/>
            <person name="Lalanne C."/>
            <person name="Gautier V."/>
            <person name="Ament-Velasquez S.L."/>
            <person name="Kruys A."/>
            <person name="Hutchinson M.I."/>
            <person name="Powell A.J."/>
            <person name="Barry K."/>
            <person name="Miller A.N."/>
            <person name="Grigoriev I.V."/>
            <person name="Debuchy R."/>
            <person name="Gladieux P."/>
            <person name="Hiltunen Thoren M."/>
            <person name="Johannesson H."/>
        </authorList>
    </citation>
    <scope>NUCLEOTIDE SEQUENCE</scope>
    <source>
        <strain evidence="3">CBS 958.72</strain>
    </source>
</reference>
<comment type="caution">
    <text evidence="3">The sequence shown here is derived from an EMBL/GenBank/DDBJ whole genome shotgun (WGS) entry which is preliminary data.</text>
</comment>
<evidence type="ECO:0000259" key="2">
    <source>
        <dbReference type="Pfam" id="PF02230"/>
    </source>
</evidence>
<comment type="similarity">
    <text evidence="1">Belongs to the AB hydrolase superfamily. AB hydrolase 2 family.</text>
</comment>